<evidence type="ECO:0000259" key="2">
    <source>
        <dbReference type="PROSITE" id="PS50405"/>
    </source>
</evidence>
<dbReference type="Proteomes" id="UP000220768">
    <property type="component" value="Unassembled WGS sequence"/>
</dbReference>
<protein>
    <submittedName>
        <fullName evidence="3">Glutathione S-transferase</fullName>
    </submittedName>
</protein>
<dbReference type="SUPFAM" id="SSF47616">
    <property type="entry name" value="GST C-terminal domain-like"/>
    <property type="match status" value="1"/>
</dbReference>
<dbReference type="Gene3D" id="1.20.1050.10">
    <property type="match status" value="1"/>
</dbReference>
<reference evidence="3 4" key="1">
    <citation type="submission" date="2017-09" db="EMBL/GenBank/DDBJ databases">
        <title>Comparative genomics of rhizobia isolated from Phaseolus vulgaris in China.</title>
        <authorList>
            <person name="Tong W."/>
        </authorList>
    </citation>
    <scope>NUCLEOTIDE SEQUENCE [LARGE SCALE GENOMIC DNA]</scope>
    <source>
        <strain evidence="3 4">C5</strain>
    </source>
</reference>
<gene>
    <name evidence="3" type="ORF">CO666_28135</name>
</gene>
<evidence type="ECO:0000259" key="1">
    <source>
        <dbReference type="PROSITE" id="PS50404"/>
    </source>
</evidence>
<dbReference type="Pfam" id="PF14497">
    <property type="entry name" value="GST_C_3"/>
    <property type="match status" value="1"/>
</dbReference>
<feature type="domain" description="GST C-terminal" evidence="2">
    <location>
        <begin position="87"/>
        <end position="211"/>
    </location>
</feature>
<name>A0A2A6J489_9HYPH</name>
<dbReference type="EMBL" id="NWSV01000028">
    <property type="protein sequence ID" value="PDT01009.1"/>
    <property type="molecule type" value="Genomic_DNA"/>
</dbReference>
<sequence>MYILFGGDFTRATLVQWVLDEGKIEYELRKIDIINGEHRSAEFLAINPAGLVPVLMTPEGDALYEVAALMLYLAERHQLTQLAPPSTDPDRGHFLSAIFHIAGDIQSEMKRFHFPHRFSLRSEDNAGIQDLAKSLVLSRLSVMNTRLAQRGPYVLGTRFSLADFYLCFWVAYLDRKAVCTQLASIAKLYDLVRARPTATPYLEETERMADAYAEMMKQNPSGVIS</sequence>
<dbReference type="Pfam" id="PF13409">
    <property type="entry name" value="GST_N_2"/>
    <property type="match status" value="1"/>
</dbReference>
<dbReference type="GO" id="GO:0016740">
    <property type="term" value="F:transferase activity"/>
    <property type="evidence" value="ECO:0007669"/>
    <property type="project" value="UniProtKB-KW"/>
</dbReference>
<dbReference type="AlphaFoldDB" id="A0A2A6J489"/>
<dbReference type="SFLD" id="SFLDG00358">
    <property type="entry name" value="Main_(cytGST)"/>
    <property type="match status" value="1"/>
</dbReference>
<dbReference type="InterPro" id="IPR004046">
    <property type="entry name" value="GST_C"/>
</dbReference>
<dbReference type="Gene3D" id="3.40.30.10">
    <property type="entry name" value="Glutaredoxin"/>
    <property type="match status" value="1"/>
</dbReference>
<accession>A0A2A6J489</accession>
<keyword evidence="3" id="KW-0808">Transferase</keyword>
<organism evidence="3 4">
    <name type="scientific">Rhizobium chutanense</name>
    <dbReference type="NCBI Taxonomy" id="2035448"/>
    <lineage>
        <taxon>Bacteria</taxon>
        <taxon>Pseudomonadati</taxon>
        <taxon>Pseudomonadota</taxon>
        <taxon>Alphaproteobacteria</taxon>
        <taxon>Hyphomicrobiales</taxon>
        <taxon>Rhizobiaceae</taxon>
        <taxon>Rhizobium/Agrobacterium group</taxon>
        <taxon>Rhizobium</taxon>
    </lineage>
</organism>
<dbReference type="InterPro" id="IPR040079">
    <property type="entry name" value="Glutathione_S-Trfase"/>
</dbReference>
<dbReference type="InterPro" id="IPR036249">
    <property type="entry name" value="Thioredoxin-like_sf"/>
</dbReference>
<dbReference type="CDD" id="cd03057">
    <property type="entry name" value="GST_N_Beta"/>
    <property type="match status" value="1"/>
</dbReference>
<comment type="caution">
    <text evidence="3">The sequence shown here is derived from an EMBL/GenBank/DDBJ whole genome shotgun (WGS) entry which is preliminary data.</text>
</comment>
<dbReference type="PANTHER" id="PTHR44051:SF8">
    <property type="entry name" value="GLUTATHIONE S-TRANSFERASE GSTA"/>
    <property type="match status" value="1"/>
</dbReference>
<dbReference type="InterPro" id="IPR004045">
    <property type="entry name" value="Glutathione_S-Trfase_N"/>
</dbReference>
<dbReference type="PROSITE" id="PS50405">
    <property type="entry name" value="GST_CTER"/>
    <property type="match status" value="1"/>
</dbReference>
<proteinExistence type="predicted"/>
<feature type="domain" description="GST N-terminal" evidence="1">
    <location>
        <begin position="1"/>
        <end position="81"/>
    </location>
</feature>
<dbReference type="SUPFAM" id="SSF52833">
    <property type="entry name" value="Thioredoxin-like"/>
    <property type="match status" value="1"/>
</dbReference>
<dbReference type="InterPro" id="IPR010987">
    <property type="entry name" value="Glutathione-S-Trfase_C-like"/>
</dbReference>
<dbReference type="PROSITE" id="PS50404">
    <property type="entry name" value="GST_NTER"/>
    <property type="match status" value="1"/>
</dbReference>
<evidence type="ECO:0000313" key="4">
    <source>
        <dbReference type="Proteomes" id="UP000220768"/>
    </source>
</evidence>
<evidence type="ECO:0000313" key="3">
    <source>
        <dbReference type="EMBL" id="PDT01009.1"/>
    </source>
</evidence>
<keyword evidence="4" id="KW-1185">Reference proteome</keyword>
<dbReference type="RefSeq" id="WP_097615310.1">
    <property type="nucleotide sequence ID" value="NZ_NWSV01000028.1"/>
</dbReference>
<dbReference type="PANTHER" id="PTHR44051">
    <property type="entry name" value="GLUTATHIONE S-TRANSFERASE-RELATED"/>
    <property type="match status" value="1"/>
</dbReference>
<dbReference type="SFLD" id="SFLDS00019">
    <property type="entry name" value="Glutathione_Transferase_(cytos"/>
    <property type="match status" value="1"/>
</dbReference>
<dbReference type="InterPro" id="IPR036282">
    <property type="entry name" value="Glutathione-S-Trfase_C_sf"/>
</dbReference>